<gene>
    <name evidence="2" type="ORF">KIL84_016741</name>
</gene>
<protein>
    <submittedName>
        <fullName evidence="2">Uncharacterized protein</fullName>
    </submittedName>
</protein>
<proteinExistence type="predicted"/>
<evidence type="ECO:0000313" key="2">
    <source>
        <dbReference type="EMBL" id="KAH1172902.1"/>
    </source>
</evidence>
<dbReference type="EMBL" id="JAHDVG010000482">
    <property type="protein sequence ID" value="KAH1172902.1"/>
    <property type="molecule type" value="Genomic_DNA"/>
</dbReference>
<feature type="compositionally biased region" description="Gly residues" evidence="1">
    <location>
        <begin position="87"/>
        <end position="105"/>
    </location>
</feature>
<keyword evidence="3" id="KW-1185">Reference proteome</keyword>
<organism evidence="2 3">
    <name type="scientific">Mauremys mutica</name>
    <name type="common">yellowpond turtle</name>
    <dbReference type="NCBI Taxonomy" id="74926"/>
    <lineage>
        <taxon>Eukaryota</taxon>
        <taxon>Metazoa</taxon>
        <taxon>Chordata</taxon>
        <taxon>Craniata</taxon>
        <taxon>Vertebrata</taxon>
        <taxon>Euteleostomi</taxon>
        <taxon>Archelosauria</taxon>
        <taxon>Testudinata</taxon>
        <taxon>Testudines</taxon>
        <taxon>Cryptodira</taxon>
        <taxon>Durocryptodira</taxon>
        <taxon>Testudinoidea</taxon>
        <taxon>Geoemydidae</taxon>
        <taxon>Geoemydinae</taxon>
        <taxon>Mauremys</taxon>
    </lineage>
</organism>
<feature type="region of interest" description="Disordered" evidence="1">
    <location>
        <begin position="210"/>
        <end position="232"/>
    </location>
</feature>
<evidence type="ECO:0000256" key="1">
    <source>
        <dbReference type="SAM" id="MobiDB-lite"/>
    </source>
</evidence>
<evidence type="ECO:0000313" key="3">
    <source>
        <dbReference type="Proteomes" id="UP000827986"/>
    </source>
</evidence>
<accession>A0A9D4AR18</accession>
<dbReference type="AlphaFoldDB" id="A0A9D4AR18"/>
<name>A0A9D4AR18_9SAUR</name>
<feature type="region of interest" description="Disordered" evidence="1">
    <location>
        <begin position="1"/>
        <end position="111"/>
    </location>
</feature>
<comment type="caution">
    <text evidence="2">The sequence shown here is derived from an EMBL/GenBank/DDBJ whole genome shotgun (WGS) entry which is preliminary data.</text>
</comment>
<feature type="compositionally biased region" description="Pro residues" evidence="1">
    <location>
        <begin position="49"/>
        <end position="59"/>
    </location>
</feature>
<feature type="non-terminal residue" evidence="2">
    <location>
        <position position="1"/>
    </location>
</feature>
<reference evidence="2" key="1">
    <citation type="submission" date="2021-09" db="EMBL/GenBank/DDBJ databases">
        <title>The genome of Mauremys mutica provides insights into the evolution of semi-aquatic lifestyle.</title>
        <authorList>
            <person name="Gong S."/>
            <person name="Gao Y."/>
        </authorList>
    </citation>
    <scope>NUCLEOTIDE SEQUENCE</scope>
    <source>
        <strain evidence="2">MM-2020</strain>
        <tissue evidence="2">Muscle</tissue>
    </source>
</reference>
<feature type="compositionally biased region" description="Low complexity" evidence="1">
    <location>
        <begin position="63"/>
        <end position="86"/>
    </location>
</feature>
<feature type="compositionally biased region" description="Gly residues" evidence="1">
    <location>
        <begin position="13"/>
        <end position="22"/>
    </location>
</feature>
<feature type="region of interest" description="Disordered" evidence="1">
    <location>
        <begin position="123"/>
        <end position="190"/>
    </location>
</feature>
<dbReference type="Proteomes" id="UP000827986">
    <property type="component" value="Unassembled WGS sequence"/>
</dbReference>
<sequence>MRPCTKARPVPGGQAGSRGGQGQSSHLPRRATGWGRRWSRSCWAGPDGPRCPLPAPLRPQPGAAPRDPALEAAARLGRGGPERAAGPGSGTGPGGGAGLRGGGGPAVTHTGLLRPCWRGARGLVGAHRPGLGAGRSPRGNRPPPGTRGRCAPGASGGQSVPAPQCTAPRPEISSRWRDVSGEPQSRCLRDDHRRAARHLRQHAGRVALPARGSLPLRGCQQPQEAGVRGHPT</sequence>